<evidence type="ECO:0000256" key="8">
    <source>
        <dbReference type="ARBA" id="ARBA00051245"/>
    </source>
</evidence>
<keyword evidence="5" id="KW-0418">Kinase</keyword>
<feature type="region of interest" description="Disordered" evidence="9">
    <location>
        <begin position="226"/>
        <end position="316"/>
    </location>
</feature>
<reference evidence="12" key="1">
    <citation type="submission" date="2017-04" db="EMBL/GenBank/DDBJ databases">
        <title>Function of individual gut microbiota members based on whole genome sequencing of pure cultures obtained from chicken caecum.</title>
        <authorList>
            <person name="Medvecky M."/>
            <person name="Cejkova D."/>
            <person name="Polansky O."/>
            <person name="Karasova D."/>
            <person name="Kubasova T."/>
            <person name="Cizek A."/>
            <person name="Rychlik I."/>
        </authorList>
    </citation>
    <scope>NUCLEOTIDE SEQUENCE [LARGE SCALE GENOMIC DNA]</scope>
    <source>
        <strain evidence="12">An5</strain>
    </source>
</reference>
<dbReference type="GO" id="GO:0005886">
    <property type="term" value="C:plasma membrane"/>
    <property type="evidence" value="ECO:0007669"/>
    <property type="project" value="TreeGrafter"/>
</dbReference>
<dbReference type="PANTHER" id="PTHR32309:SF13">
    <property type="entry name" value="FERRIC ENTEROBACTIN TRANSPORT PROTEIN FEPE"/>
    <property type="match status" value="1"/>
</dbReference>
<gene>
    <name evidence="11" type="ORF">B5G02_08755</name>
</gene>
<sequence length="316" mass="33180">MFGKKKSGSDAAVVQNAAKTLLANVRFASVDKPVKSIVLTSSVPNEGKSTVAYQLAQAMASGGNRTLLIECDMRRRSLADMIGARARYGIYAVLSGQVELSEAVVPTQHANLSFLDCEPHIPNPADLLASKRFLHLVGSVTADYDYIVFDTPPIGTFVDAAVIAAIVDATVLVVRERFAKRAEVLGAYEQLKKADANVIGVVMNMVAAESSEYYYAYYNKDGKRVRKSKGHTEDGPSLPPQRGGSAAAAAGTPSPAAAPAEPATPVRHAASPSETSQFTAAAAAAAAHANAGVAQVRPVNPHRAGAQATSSRFSRK</sequence>
<evidence type="ECO:0000256" key="7">
    <source>
        <dbReference type="ARBA" id="ARBA00023137"/>
    </source>
</evidence>
<dbReference type="RefSeq" id="WP_094335939.1">
    <property type="nucleotide sequence ID" value="NZ_NFIE01000021.1"/>
</dbReference>
<dbReference type="InterPro" id="IPR027417">
    <property type="entry name" value="P-loop_NTPase"/>
</dbReference>
<name>A0A1Y3XL63_9ACTN</name>
<feature type="compositionally biased region" description="Low complexity" evidence="9">
    <location>
        <begin position="244"/>
        <end position="265"/>
    </location>
</feature>
<dbReference type="EMBL" id="NFIE01000021">
    <property type="protein sequence ID" value="OUN86254.1"/>
    <property type="molecule type" value="Genomic_DNA"/>
</dbReference>
<comment type="caution">
    <text evidence="11">The sequence shown here is derived from an EMBL/GenBank/DDBJ whole genome shotgun (WGS) entry which is preliminary data.</text>
</comment>
<feature type="compositionally biased region" description="Polar residues" evidence="9">
    <location>
        <begin position="307"/>
        <end position="316"/>
    </location>
</feature>
<dbReference type="Gene3D" id="3.40.50.300">
    <property type="entry name" value="P-loop containing nucleotide triphosphate hydrolases"/>
    <property type="match status" value="1"/>
</dbReference>
<dbReference type="PANTHER" id="PTHR32309">
    <property type="entry name" value="TYROSINE-PROTEIN KINASE"/>
    <property type="match status" value="1"/>
</dbReference>
<evidence type="ECO:0000256" key="1">
    <source>
        <dbReference type="ARBA" id="ARBA00007316"/>
    </source>
</evidence>
<accession>A0A1Y3XL63</accession>
<evidence type="ECO:0000256" key="3">
    <source>
        <dbReference type="ARBA" id="ARBA00022679"/>
    </source>
</evidence>
<dbReference type="Proteomes" id="UP000195781">
    <property type="component" value="Unassembled WGS sequence"/>
</dbReference>
<proteinExistence type="inferred from homology"/>
<evidence type="ECO:0000256" key="4">
    <source>
        <dbReference type="ARBA" id="ARBA00022741"/>
    </source>
</evidence>
<comment type="catalytic activity">
    <reaction evidence="8">
        <text>L-tyrosyl-[protein] + ATP = O-phospho-L-tyrosyl-[protein] + ADP + H(+)</text>
        <dbReference type="Rhea" id="RHEA:10596"/>
        <dbReference type="Rhea" id="RHEA-COMP:10136"/>
        <dbReference type="Rhea" id="RHEA-COMP:20101"/>
        <dbReference type="ChEBI" id="CHEBI:15378"/>
        <dbReference type="ChEBI" id="CHEBI:30616"/>
        <dbReference type="ChEBI" id="CHEBI:46858"/>
        <dbReference type="ChEBI" id="CHEBI:61978"/>
        <dbReference type="ChEBI" id="CHEBI:456216"/>
        <dbReference type="EC" id="2.7.10.2"/>
    </reaction>
</comment>
<dbReference type="OrthoDB" id="9812433at2"/>
<organism evidence="11 12">
    <name type="scientific">[Collinsella] massiliensis</name>
    <dbReference type="NCBI Taxonomy" id="1232426"/>
    <lineage>
        <taxon>Bacteria</taxon>
        <taxon>Bacillati</taxon>
        <taxon>Actinomycetota</taxon>
        <taxon>Coriobacteriia</taxon>
        <taxon>Coriobacteriales</taxon>
        <taxon>Coriobacteriaceae</taxon>
        <taxon>Enorma</taxon>
    </lineage>
</organism>
<dbReference type="GO" id="GO:0004715">
    <property type="term" value="F:non-membrane spanning protein tyrosine kinase activity"/>
    <property type="evidence" value="ECO:0007669"/>
    <property type="project" value="UniProtKB-EC"/>
</dbReference>
<evidence type="ECO:0000256" key="2">
    <source>
        <dbReference type="ARBA" id="ARBA00011903"/>
    </source>
</evidence>
<evidence type="ECO:0000256" key="5">
    <source>
        <dbReference type="ARBA" id="ARBA00022777"/>
    </source>
</evidence>
<evidence type="ECO:0000256" key="9">
    <source>
        <dbReference type="SAM" id="MobiDB-lite"/>
    </source>
</evidence>
<keyword evidence="6" id="KW-0067">ATP-binding</keyword>
<dbReference type="CDD" id="cd05387">
    <property type="entry name" value="BY-kinase"/>
    <property type="match status" value="1"/>
</dbReference>
<evidence type="ECO:0000259" key="10">
    <source>
        <dbReference type="Pfam" id="PF13614"/>
    </source>
</evidence>
<evidence type="ECO:0000313" key="11">
    <source>
        <dbReference type="EMBL" id="OUN86254.1"/>
    </source>
</evidence>
<dbReference type="InterPro" id="IPR005702">
    <property type="entry name" value="Wzc-like_C"/>
</dbReference>
<dbReference type="Pfam" id="PF13614">
    <property type="entry name" value="AAA_31"/>
    <property type="match status" value="1"/>
</dbReference>
<dbReference type="AlphaFoldDB" id="A0A1Y3XL63"/>
<dbReference type="SUPFAM" id="SSF52540">
    <property type="entry name" value="P-loop containing nucleoside triphosphate hydrolases"/>
    <property type="match status" value="1"/>
</dbReference>
<keyword evidence="12" id="KW-1185">Reference proteome</keyword>
<dbReference type="EC" id="2.7.10.2" evidence="2"/>
<keyword evidence="7" id="KW-0829">Tyrosine-protein kinase</keyword>
<dbReference type="GO" id="GO:0005524">
    <property type="term" value="F:ATP binding"/>
    <property type="evidence" value="ECO:0007669"/>
    <property type="project" value="UniProtKB-KW"/>
</dbReference>
<evidence type="ECO:0000256" key="6">
    <source>
        <dbReference type="ARBA" id="ARBA00022840"/>
    </source>
</evidence>
<protein>
    <recommendedName>
        <fullName evidence="2">non-specific protein-tyrosine kinase</fullName>
        <ecNumber evidence="2">2.7.10.2</ecNumber>
    </recommendedName>
</protein>
<dbReference type="InterPro" id="IPR025669">
    <property type="entry name" value="AAA_dom"/>
</dbReference>
<keyword evidence="4" id="KW-0547">Nucleotide-binding</keyword>
<keyword evidence="3" id="KW-0808">Transferase</keyword>
<evidence type="ECO:0000313" key="12">
    <source>
        <dbReference type="Proteomes" id="UP000195781"/>
    </source>
</evidence>
<feature type="compositionally biased region" description="Low complexity" evidence="9">
    <location>
        <begin position="280"/>
        <end position="294"/>
    </location>
</feature>
<dbReference type="NCBIfam" id="TIGR01007">
    <property type="entry name" value="eps_fam"/>
    <property type="match status" value="1"/>
</dbReference>
<dbReference type="InterPro" id="IPR050445">
    <property type="entry name" value="Bact_polysacc_biosynth/exp"/>
</dbReference>
<feature type="domain" description="AAA" evidence="10">
    <location>
        <begin position="47"/>
        <end position="165"/>
    </location>
</feature>
<comment type="similarity">
    <text evidence="1">Belongs to the CpsD/CapB family.</text>
</comment>